<dbReference type="Pfam" id="PF01144">
    <property type="entry name" value="CoA_trans"/>
    <property type="match status" value="1"/>
</dbReference>
<comment type="similarity">
    <text evidence="1 3">Belongs to the 3-oxoacid CoA-transferase family.</text>
</comment>
<dbReference type="AlphaFoldDB" id="A0A1I2TX58"/>
<evidence type="ECO:0000313" key="6">
    <source>
        <dbReference type="Proteomes" id="UP000198623"/>
    </source>
</evidence>
<dbReference type="STRING" id="1045558.SAMN05216175_11171"/>
<dbReference type="EMBL" id="FOOU01000011">
    <property type="protein sequence ID" value="SFG69462.1"/>
    <property type="molecule type" value="Genomic_DNA"/>
</dbReference>
<dbReference type="SUPFAM" id="SSF100950">
    <property type="entry name" value="NagB/RpiA/CoA transferase-like"/>
    <property type="match status" value="2"/>
</dbReference>
<dbReference type="EC" id="2.8.3.8" evidence="3"/>
<accession>A0A1I2TX58</accession>
<sequence length="543" mass="59195">MSARLISAEEAALLINDNVTIATAGFIGIGFAETLAKAIEKRFLDTGHPSNLNLVYAAGQGDAKSRGLNRFGHEGMIKRVIGGHWGLAPSLGKLALENKIEAYNLPQGVICHLFRDIAAGKPGTLTHVGLHTFVDPEQDGGKINSFTTEEIVQRIDLAGEPYLFYKAFPINIALLRGTTADRRGNISMEKEALPLETLAIAQAVKNSGGLVFVQVERTTEQHQVTPDRVRIPGILVDYVVLSEPEDHPQTFAEQYNPAYCGEIRSGNPLQPIPLSARKIIGRRALMELRKGAVVNLGIGMPEVISQVAAEENRLKEFTLTVEPGGIGGSPASGLSFGAVANADAIIDQPAQFDFYDGGGLDQAFLGLAETCPEGHINVSRFGDRLSGCGGFINITQNTQDLYFLGTFTSGAQQLDINNNQLSVVQNGPIRKFLAAVEQITFNGQFALKKQQNVMFITERAVFRLTPDGLKLLEIAPGVDLQTDILDQMDFLPIIDDDYVLMDPRLFNDGPMNLQHVGSMPMRHMRSIWKRMLENTPKDSEFAA</sequence>
<keyword evidence="6" id="KW-1185">Reference proteome</keyword>
<evidence type="ECO:0000256" key="2">
    <source>
        <dbReference type="ARBA" id="ARBA00022679"/>
    </source>
</evidence>
<dbReference type="InterPro" id="IPR014388">
    <property type="entry name" value="3-oxoacid_CoA-transferase"/>
</dbReference>
<name>A0A1I2TX58_9GAMM</name>
<feature type="active site" description="5-glutamyl coenzyme A thioester intermediate" evidence="4">
    <location>
        <position position="322"/>
    </location>
</feature>
<reference evidence="6" key="1">
    <citation type="submission" date="2016-10" db="EMBL/GenBank/DDBJ databases">
        <authorList>
            <person name="Varghese N."/>
            <person name="Submissions S."/>
        </authorList>
    </citation>
    <scope>NUCLEOTIDE SEQUENCE [LARGE SCALE GENOMIC DNA]</scope>
    <source>
        <strain evidence="6">CGMCC 1.10971</strain>
    </source>
</reference>
<evidence type="ECO:0000256" key="1">
    <source>
        <dbReference type="ARBA" id="ARBA00007154"/>
    </source>
</evidence>
<keyword evidence="2 3" id="KW-0808">Transferase</keyword>
<dbReference type="PIRSF" id="PIRSF000858">
    <property type="entry name" value="SCOT-t"/>
    <property type="match status" value="1"/>
</dbReference>
<dbReference type="GO" id="GO:0008775">
    <property type="term" value="F:acetate CoA-transferase activity"/>
    <property type="evidence" value="ECO:0007669"/>
    <property type="project" value="UniProtKB-EC"/>
</dbReference>
<evidence type="ECO:0000256" key="4">
    <source>
        <dbReference type="PIRSR" id="PIRSR000858-1"/>
    </source>
</evidence>
<gene>
    <name evidence="5" type="ORF">SAMN05216175_11171</name>
</gene>
<comment type="catalytic activity">
    <reaction evidence="3">
        <text>an acyl-CoA + acetate = a carboxylate + acetyl-CoA</text>
        <dbReference type="Rhea" id="RHEA:13381"/>
        <dbReference type="ChEBI" id="CHEBI:29067"/>
        <dbReference type="ChEBI" id="CHEBI:30089"/>
        <dbReference type="ChEBI" id="CHEBI:57288"/>
        <dbReference type="ChEBI" id="CHEBI:58342"/>
        <dbReference type="EC" id="2.8.3.8"/>
    </reaction>
</comment>
<dbReference type="InterPro" id="IPR037171">
    <property type="entry name" value="NagB/RpiA_transferase-like"/>
</dbReference>
<dbReference type="SMART" id="SM00882">
    <property type="entry name" value="CoA_trans"/>
    <property type="match status" value="1"/>
</dbReference>
<dbReference type="Proteomes" id="UP000198623">
    <property type="component" value="Unassembled WGS sequence"/>
</dbReference>
<dbReference type="Gene3D" id="3.40.1080.10">
    <property type="entry name" value="Glutaconate Coenzyme A-transferase"/>
    <property type="match status" value="2"/>
</dbReference>
<proteinExistence type="inferred from homology"/>
<organism evidence="5 6">
    <name type="scientific">Neptunomonas qingdaonensis</name>
    <dbReference type="NCBI Taxonomy" id="1045558"/>
    <lineage>
        <taxon>Bacteria</taxon>
        <taxon>Pseudomonadati</taxon>
        <taxon>Pseudomonadota</taxon>
        <taxon>Gammaproteobacteria</taxon>
        <taxon>Oceanospirillales</taxon>
        <taxon>Oceanospirillaceae</taxon>
        <taxon>Neptunomonas</taxon>
    </lineage>
</organism>
<dbReference type="PANTHER" id="PTHR43293">
    <property type="entry name" value="ACETATE COA-TRANSFERASE YDIF"/>
    <property type="match status" value="1"/>
</dbReference>
<dbReference type="RefSeq" id="WP_090728941.1">
    <property type="nucleotide sequence ID" value="NZ_FOOU01000011.1"/>
</dbReference>
<evidence type="ECO:0000256" key="3">
    <source>
        <dbReference type="PIRNR" id="PIRNR000858"/>
    </source>
</evidence>
<dbReference type="OrthoDB" id="9805230at2"/>
<evidence type="ECO:0000313" key="5">
    <source>
        <dbReference type="EMBL" id="SFG69462.1"/>
    </source>
</evidence>
<dbReference type="PANTHER" id="PTHR43293:SF1">
    <property type="entry name" value="ACETATE COA-TRANSFERASE YDIF"/>
    <property type="match status" value="1"/>
</dbReference>
<dbReference type="GO" id="GO:0046952">
    <property type="term" value="P:ketone body catabolic process"/>
    <property type="evidence" value="ECO:0007669"/>
    <property type="project" value="InterPro"/>
</dbReference>
<comment type="function">
    <text evidence="3">CoA transferase having broad substrate specificity for short-chain acyl-CoA thioesters with the activity decreasing when the length of the carboxylic acid chain exceeds four carbons.</text>
</comment>
<dbReference type="InterPro" id="IPR004165">
    <property type="entry name" value="CoA_trans_fam_I"/>
</dbReference>
<protein>
    <recommendedName>
        <fullName evidence="3">Acetate CoA-transferase YdiF</fullName>
        <ecNumber evidence="3">2.8.3.8</ecNumber>
    </recommendedName>
</protein>